<evidence type="ECO:0000313" key="2">
    <source>
        <dbReference type="Proteomes" id="UP000034164"/>
    </source>
</evidence>
<organism evidence="1 2">
    <name type="scientific">[Emmonsia] crescens</name>
    <dbReference type="NCBI Taxonomy" id="73230"/>
    <lineage>
        <taxon>Eukaryota</taxon>
        <taxon>Fungi</taxon>
        <taxon>Dikarya</taxon>
        <taxon>Ascomycota</taxon>
        <taxon>Pezizomycotina</taxon>
        <taxon>Eurotiomycetes</taxon>
        <taxon>Eurotiomycetidae</taxon>
        <taxon>Onygenales</taxon>
        <taxon>Ajellomycetaceae</taxon>
        <taxon>Emergomyces</taxon>
    </lineage>
</organism>
<dbReference type="VEuPathDB" id="FungiDB:EMCG_05164"/>
<proteinExistence type="predicted"/>
<dbReference type="EMBL" id="LCZI01001582">
    <property type="protein sequence ID" value="KKZ60071.1"/>
    <property type="molecule type" value="Genomic_DNA"/>
</dbReference>
<reference evidence="2" key="1">
    <citation type="journal article" date="2015" name="PLoS Genet.">
        <title>The dynamic genome and transcriptome of the human fungal pathogen Blastomyces and close relative Emmonsia.</title>
        <authorList>
            <person name="Munoz J.F."/>
            <person name="Gauthier G.M."/>
            <person name="Desjardins C.A."/>
            <person name="Gallo J.E."/>
            <person name="Holder J."/>
            <person name="Sullivan T.D."/>
            <person name="Marty A.J."/>
            <person name="Carmen J.C."/>
            <person name="Chen Z."/>
            <person name="Ding L."/>
            <person name="Gujja S."/>
            <person name="Magrini V."/>
            <person name="Misas E."/>
            <person name="Mitreva M."/>
            <person name="Priest M."/>
            <person name="Saif S."/>
            <person name="Whiston E.A."/>
            <person name="Young S."/>
            <person name="Zeng Q."/>
            <person name="Goldman W.E."/>
            <person name="Mardis E.R."/>
            <person name="Taylor J.W."/>
            <person name="McEwen J.G."/>
            <person name="Clay O.K."/>
            <person name="Klein B.S."/>
            <person name="Cuomo C.A."/>
        </authorList>
    </citation>
    <scope>NUCLEOTIDE SEQUENCE [LARGE SCALE GENOMIC DNA]</scope>
    <source>
        <strain evidence="2">UAMH 3008</strain>
    </source>
</reference>
<dbReference type="AlphaFoldDB" id="A0A0G2J6J0"/>
<dbReference type="Proteomes" id="UP000034164">
    <property type="component" value="Unassembled WGS sequence"/>
</dbReference>
<name>A0A0G2J6J0_9EURO</name>
<comment type="caution">
    <text evidence="1">The sequence shown here is derived from an EMBL/GenBank/DDBJ whole genome shotgun (WGS) entry which is preliminary data.</text>
</comment>
<evidence type="ECO:0000313" key="1">
    <source>
        <dbReference type="EMBL" id="KKZ60071.1"/>
    </source>
</evidence>
<gene>
    <name evidence="1" type="ORF">EMCG_05164</name>
</gene>
<accession>A0A0G2J6J0</accession>
<protein>
    <submittedName>
        <fullName evidence="1">Uncharacterized protein</fullName>
    </submittedName>
</protein>
<sequence>MRLPLATALLRQNSLPSPLKTSVSNPASSPEGPFVVLPMIIITVLSMPSIMDWGIIRVKIPSCPLHLPLVAFIFPQPPLASPRLGSVLIPLASLPAQPSLGIISHSPYLTWATLLPLQSLMRLMIPAMSLAPAQINASRALAPSGKQSW</sequence>